<dbReference type="GO" id="GO:0000976">
    <property type="term" value="F:transcription cis-regulatory region binding"/>
    <property type="evidence" value="ECO:0007669"/>
    <property type="project" value="TreeGrafter"/>
</dbReference>
<feature type="domain" description="HTH araC/xylS-type" evidence="5">
    <location>
        <begin position="252"/>
        <end position="354"/>
    </location>
</feature>
<evidence type="ECO:0000313" key="7">
    <source>
        <dbReference type="Proteomes" id="UP000318422"/>
    </source>
</evidence>
<gene>
    <name evidence="6" type="ORF">ZRA01_36800</name>
</gene>
<dbReference type="PRINTS" id="PR00032">
    <property type="entry name" value="HTHARAC"/>
</dbReference>
<organism evidence="6 7">
    <name type="scientific">Zoogloea ramigera</name>
    <dbReference type="NCBI Taxonomy" id="350"/>
    <lineage>
        <taxon>Bacteria</taxon>
        <taxon>Pseudomonadati</taxon>
        <taxon>Pseudomonadota</taxon>
        <taxon>Betaproteobacteria</taxon>
        <taxon>Rhodocyclales</taxon>
        <taxon>Zoogloeaceae</taxon>
        <taxon>Zoogloea</taxon>
    </lineage>
</organism>
<dbReference type="SUPFAM" id="SSF46689">
    <property type="entry name" value="Homeodomain-like"/>
    <property type="match status" value="1"/>
</dbReference>
<sequence length="358" mass="40150">MAGVRSTPVADHSPAMAPTRERSSDKGTIAIGFVQEALVDVTRRGLDAHALLAAAGISPELLNAPQARVSSAHYGRLWHLIAEATDDEFFGMDSHPMKAGSFTLLCHSVIHCDSLERALRRALRFFRLILDDMAGELVRDGDTARLVVVDPHPGPRRAFAYGTFLIMLHGLACWLIGRRIPLAQAVFRCPEPDFSAEWRVLFSPDLVFDAAQTEIRFPAEYLDMANVQNERTMKVFLRSAPANFLVKYRNSEGLVARIRRQLRHIPPDTWPDFETLAQQLHSSVSTLRRHLLEEGQSYQSIKDDLRRDLAISQLCHSDKSVLDIALELGFAEASAFHRAFKKWTGTRPGEYRRALAGQ</sequence>
<evidence type="ECO:0000259" key="5">
    <source>
        <dbReference type="PROSITE" id="PS01124"/>
    </source>
</evidence>
<name>A0A4Y4D2X0_ZOORA</name>
<keyword evidence="2" id="KW-0238">DNA-binding</keyword>
<dbReference type="PANTHER" id="PTHR47894">
    <property type="entry name" value="HTH-TYPE TRANSCRIPTIONAL REGULATOR GADX"/>
    <property type="match status" value="1"/>
</dbReference>
<evidence type="ECO:0000256" key="4">
    <source>
        <dbReference type="SAM" id="MobiDB-lite"/>
    </source>
</evidence>
<accession>A0A4Y4D2X0</accession>
<dbReference type="InterPro" id="IPR020449">
    <property type="entry name" value="Tscrpt_reg_AraC-type_HTH"/>
</dbReference>
<dbReference type="Gene3D" id="1.10.10.60">
    <property type="entry name" value="Homeodomain-like"/>
    <property type="match status" value="1"/>
</dbReference>
<proteinExistence type="predicted"/>
<evidence type="ECO:0000256" key="3">
    <source>
        <dbReference type="ARBA" id="ARBA00023163"/>
    </source>
</evidence>
<evidence type="ECO:0000256" key="1">
    <source>
        <dbReference type="ARBA" id="ARBA00023015"/>
    </source>
</evidence>
<dbReference type="InterPro" id="IPR018060">
    <property type="entry name" value="HTH_AraC"/>
</dbReference>
<dbReference type="AlphaFoldDB" id="A0A4Y4D2X0"/>
<evidence type="ECO:0000256" key="2">
    <source>
        <dbReference type="ARBA" id="ARBA00023125"/>
    </source>
</evidence>
<reference evidence="6 7" key="1">
    <citation type="submission" date="2019-06" db="EMBL/GenBank/DDBJ databases">
        <title>Whole genome shotgun sequence of Zoogloea ramigera NBRC 15342.</title>
        <authorList>
            <person name="Hosoyama A."/>
            <person name="Uohara A."/>
            <person name="Ohji S."/>
            <person name="Ichikawa N."/>
        </authorList>
    </citation>
    <scope>NUCLEOTIDE SEQUENCE [LARGE SCALE GENOMIC DNA]</scope>
    <source>
        <strain evidence="6 7">NBRC 15342</strain>
    </source>
</reference>
<protein>
    <submittedName>
        <fullName evidence="6">AraC family transcriptional regulator</fullName>
    </submittedName>
</protein>
<dbReference type="PROSITE" id="PS01124">
    <property type="entry name" value="HTH_ARAC_FAMILY_2"/>
    <property type="match status" value="1"/>
</dbReference>
<evidence type="ECO:0000313" key="6">
    <source>
        <dbReference type="EMBL" id="GEC97607.1"/>
    </source>
</evidence>
<keyword evidence="1" id="KW-0805">Transcription regulation</keyword>
<keyword evidence="3" id="KW-0804">Transcription</keyword>
<comment type="caution">
    <text evidence="6">The sequence shown here is derived from an EMBL/GenBank/DDBJ whole genome shotgun (WGS) entry which is preliminary data.</text>
</comment>
<dbReference type="InterPro" id="IPR009057">
    <property type="entry name" value="Homeodomain-like_sf"/>
</dbReference>
<dbReference type="PANTHER" id="PTHR47894:SF1">
    <property type="entry name" value="HTH-TYPE TRANSCRIPTIONAL REGULATOR VQSM"/>
    <property type="match status" value="1"/>
</dbReference>
<dbReference type="GO" id="GO:0005829">
    <property type="term" value="C:cytosol"/>
    <property type="evidence" value="ECO:0007669"/>
    <property type="project" value="TreeGrafter"/>
</dbReference>
<dbReference type="InterPro" id="IPR032687">
    <property type="entry name" value="AraC-type_N"/>
</dbReference>
<dbReference type="Pfam" id="PF12833">
    <property type="entry name" value="HTH_18"/>
    <property type="match status" value="1"/>
</dbReference>
<dbReference type="SMART" id="SM00342">
    <property type="entry name" value="HTH_ARAC"/>
    <property type="match status" value="1"/>
</dbReference>
<dbReference type="Proteomes" id="UP000318422">
    <property type="component" value="Unassembled WGS sequence"/>
</dbReference>
<dbReference type="EMBL" id="BJNV01000103">
    <property type="protein sequence ID" value="GEC97607.1"/>
    <property type="molecule type" value="Genomic_DNA"/>
</dbReference>
<keyword evidence="7" id="KW-1185">Reference proteome</keyword>
<dbReference type="GO" id="GO:0003700">
    <property type="term" value="F:DNA-binding transcription factor activity"/>
    <property type="evidence" value="ECO:0007669"/>
    <property type="project" value="InterPro"/>
</dbReference>
<dbReference type="Pfam" id="PF12625">
    <property type="entry name" value="Arabinose_bd"/>
    <property type="match status" value="1"/>
</dbReference>
<feature type="region of interest" description="Disordered" evidence="4">
    <location>
        <begin position="1"/>
        <end position="23"/>
    </location>
</feature>